<evidence type="ECO:0000259" key="1">
    <source>
        <dbReference type="Pfam" id="PF08885"/>
    </source>
</evidence>
<evidence type="ECO:0000313" key="4">
    <source>
        <dbReference type="Proteomes" id="UP001207736"/>
    </source>
</evidence>
<name>A0AAV5B0C9_9FLAO</name>
<comment type="caution">
    <text evidence="2">The sequence shown here is derived from an EMBL/GenBank/DDBJ whole genome shotgun (WGS) entry which is preliminary data.</text>
</comment>
<accession>A0AAV5B0C9</accession>
<dbReference type="Pfam" id="PF08885">
    <property type="entry name" value="GSCFA"/>
    <property type="match status" value="1"/>
</dbReference>
<proteinExistence type="predicted"/>
<dbReference type="EMBL" id="BQKA01000052">
    <property type="protein sequence ID" value="GJM51385.1"/>
    <property type="molecule type" value="Genomic_DNA"/>
</dbReference>
<dbReference type="AlphaFoldDB" id="A0AAV5B0C9"/>
<reference evidence="2 5" key="1">
    <citation type="submission" date="2021-11" db="EMBL/GenBank/DDBJ databases">
        <title>Draft genome sequence of Capnocytophaga sp. strain KC07075 isolated from cat oral cavity.</title>
        <authorList>
            <person name="Suzuki M."/>
            <person name="Imaoka K."/>
            <person name="Kimura M."/>
            <person name="Morikawa S."/>
            <person name="Maeda K."/>
        </authorList>
    </citation>
    <scope>NUCLEOTIDE SEQUENCE</scope>
    <source>
        <strain evidence="2">KC07075</strain>
        <strain evidence="3 5">KC07079</strain>
    </source>
</reference>
<evidence type="ECO:0000313" key="3">
    <source>
        <dbReference type="EMBL" id="GJM54289.1"/>
    </source>
</evidence>
<protein>
    <recommendedName>
        <fullName evidence="1">GSCFA domain-containing protein</fullName>
    </recommendedName>
</protein>
<dbReference type="Proteomes" id="UP001208692">
    <property type="component" value="Unassembled WGS sequence"/>
</dbReference>
<sequence>MELFTTFQIPPIDKEHQIDYQSKTMTIGSCFAKSLSQKMEFYKFRSQANPFGVMFHPMAIENLLRRAFKFELFEEKDIFFHEDLWHSYEVHSECSMNDKELMLSTLNQKLREFRDAIASATHIVITLGTAWAYRHLQSDVLVANCHKIPQQEFQKEILSVVDVFDSLHRMRNFIRSINAYVRIIFTISPVRHLKDGFVENQRSKSLLFTALHEYLQDAKDDLQFYFPAYEVLMDELRDYRFYAEDLVHPSLQAIDFIWEKFKNAYIRESSYELMNEVSSIQTGLAHRPFNPDTEGHKIFLENLNERMKSLQDKVSFIKF</sequence>
<organism evidence="2 4">
    <name type="scientific">Capnocytophaga catalasegens</name>
    <dbReference type="NCBI Taxonomy" id="1004260"/>
    <lineage>
        <taxon>Bacteria</taxon>
        <taxon>Pseudomonadati</taxon>
        <taxon>Bacteroidota</taxon>
        <taxon>Flavobacteriia</taxon>
        <taxon>Flavobacteriales</taxon>
        <taxon>Flavobacteriaceae</taxon>
        <taxon>Capnocytophaga</taxon>
    </lineage>
</organism>
<gene>
    <name evidence="2" type="ORF">RCZ15_23580</name>
    <name evidence="3" type="ORF">RCZ16_26050</name>
</gene>
<feature type="domain" description="GSCFA" evidence="1">
    <location>
        <begin position="24"/>
        <end position="261"/>
    </location>
</feature>
<evidence type="ECO:0000313" key="5">
    <source>
        <dbReference type="Proteomes" id="UP001208692"/>
    </source>
</evidence>
<dbReference type="EMBL" id="BQKB01000085">
    <property type="protein sequence ID" value="GJM54289.1"/>
    <property type="molecule type" value="Genomic_DNA"/>
</dbReference>
<dbReference type="RefSeq" id="WP_264847732.1">
    <property type="nucleotide sequence ID" value="NZ_BPMA01000071.1"/>
</dbReference>
<dbReference type="InterPro" id="IPR014982">
    <property type="entry name" value="GSCFA"/>
</dbReference>
<evidence type="ECO:0000313" key="2">
    <source>
        <dbReference type="EMBL" id="GJM51385.1"/>
    </source>
</evidence>
<dbReference type="Proteomes" id="UP001207736">
    <property type="component" value="Unassembled WGS sequence"/>
</dbReference>
<keyword evidence="5" id="KW-1185">Reference proteome</keyword>